<organism evidence="7">
    <name type="scientific">Sarcoptes scabiei</name>
    <name type="common">Itch mite</name>
    <name type="synonym">Acarus scabiei</name>
    <dbReference type="NCBI Taxonomy" id="52283"/>
    <lineage>
        <taxon>Eukaryota</taxon>
        <taxon>Metazoa</taxon>
        <taxon>Ecdysozoa</taxon>
        <taxon>Arthropoda</taxon>
        <taxon>Chelicerata</taxon>
        <taxon>Arachnida</taxon>
        <taxon>Acari</taxon>
        <taxon>Acariformes</taxon>
        <taxon>Sarcoptiformes</taxon>
        <taxon>Astigmata</taxon>
        <taxon>Psoroptidia</taxon>
        <taxon>Sarcoptoidea</taxon>
        <taxon>Sarcoptidae</taxon>
        <taxon>Sarcoptinae</taxon>
        <taxon>Sarcoptes</taxon>
    </lineage>
</organism>
<evidence type="ECO:0000256" key="1">
    <source>
        <dbReference type="ARBA" id="ARBA00004496"/>
    </source>
</evidence>
<dbReference type="AlphaFoldDB" id="A0A834RC29"/>
<feature type="domain" description="Phorbol-ester/DAG-type" evidence="5">
    <location>
        <begin position="115"/>
        <end position="164"/>
    </location>
</feature>
<dbReference type="PROSITE" id="PS50081">
    <property type="entry name" value="ZF_DAG_PE_2"/>
    <property type="match status" value="1"/>
</dbReference>
<dbReference type="PROSITE" id="PS50238">
    <property type="entry name" value="RHOGAP"/>
    <property type="match status" value="1"/>
</dbReference>
<evidence type="ECO:0000256" key="2">
    <source>
        <dbReference type="ARBA" id="ARBA00022490"/>
    </source>
</evidence>
<dbReference type="GO" id="GO:0000146">
    <property type="term" value="F:microfilament motor activity"/>
    <property type="evidence" value="ECO:0007669"/>
    <property type="project" value="InterPro"/>
</dbReference>
<evidence type="ECO:0000313" key="9">
    <source>
        <dbReference type="Proteomes" id="UP000070412"/>
    </source>
</evidence>
<dbReference type="Gene3D" id="3.30.60.20">
    <property type="match status" value="1"/>
</dbReference>
<dbReference type="GO" id="GO:0005737">
    <property type="term" value="C:cytoplasm"/>
    <property type="evidence" value="ECO:0007669"/>
    <property type="project" value="UniProtKB-SubCell"/>
</dbReference>
<gene>
    <name evidence="7" type="ORF">SSS_7480</name>
</gene>
<dbReference type="SUPFAM" id="SSF57889">
    <property type="entry name" value="Cysteine-rich domain"/>
    <property type="match status" value="1"/>
</dbReference>
<dbReference type="EnsemblMetazoa" id="SSS_7480s_mrna">
    <property type="protein sequence ID" value="KAF7493952.1"/>
    <property type="gene ID" value="SSS_7480"/>
</dbReference>
<dbReference type="InterPro" id="IPR046987">
    <property type="entry name" value="Myo9"/>
</dbReference>
<dbReference type="GO" id="GO:0005884">
    <property type="term" value="C:actin filament"/>
    <property type="evidence" value="ECO:0007669"/>
    <property type="project" value="TreeGrafter"/>
</dbReference>
<keyword evidence="2" id="KW-0963">Cytoplasm</keyword>
<keyword evidence="4" id="KW-0862">Zinc</keyword>
<dbReference type="Gene3D" id="1.10.555.10">
    <property type="entry name" value="Rho GTPase activation protein"/>
    <property type="match status" value="1"/>
</dbReference>
<keyword evidence="9" id="KW-1185">Reference proteome</keyword>
<evidence type="ECO:0000313" key="8">
    <source>
        <dbReference type="EnsemblMetazoa" id="KAF7493952.1"/>
    </source>
</evidence>
<feature type="domain" description="Rho-GAP" evidence="6">
    <location>
        <begin position="178"/>
        <end position="381"/>
    </location>
</feature>
<dbReference type="GO" id="GO:0035556">
    <property type="term" value="P:intracellular signal transduction"/>
    <property type="evidence" value="ECO:0007669"/>
    <property type="project" value="InterPro"/>
</dbReference>
<dbReference type="InterPro" id="IPR046349">
    <property type="entry name" value="C1-like_sf"/>
</dbReference>
<comment type="subcellular location">
    <subcellularLocation>
        <location evidence="1">Cytoplasm</location>
    </subcellularLocation>
</comment>
<reference evidence="8" key="3">
    <citation type="submission" date="2022-06" db="UniProtKB">
        <authorList>
            <consortium name="EnsemblMetazoa"/>
        </authorList>
    </citation>
    <scope>IDENTIFICATION</scope>
</reference>
<dbReference type="GO" id="GO:0051015">
    <property type="term" value="F:actin filament binding"/>
    <property type="evidence" value="ECO:0007669"/>
    <property type="project" value="TreeGrafter"/>
</dbReference>
<evidence type="ECO:0000256" key="3">
    <source>
        <dbReference type="ARBA" id="ARBA00022723"/>
    </source>
</evidence>
<evidence type="ECO:0000259" key="5">
    <source>
        <dbReference type="PROSITE" id="PS50081"/>
    </source>
</evidence>
<evidence type="ECO:0000259" key="6">
    <source>
        <dbReference type="PROSITE" id="PS50238"/>
    </source>
</evidence>
<dbReference type="InterPro" id="IPR008936">
    <property type="entry name" value="Rho_GTPase_activation_prot"/>
</dbReference>
<dbReference type="Proteomes" id="UP000070412">
    <property type="component" value="Unassembled WGS sequence"/>
</dbReference>
<reference evidence="9" key="1">
    <citation type="journal article" date="2020" name="PLoS Negl. Trop. Dis.">
        <title>High-quality nuclear genome for Sarcoptes scabiei-A critical resource for a neglected parasite.</title>
        <authorList>
            <person name="Korhonen P.K."/>
            <person name="Gasser R.B."/>
            <person name="Ma G."/>
            <person name="Wang T."/>
            <person name="Stroehlein A.J."/>
            <person name="Young N.D."/>
            <person name="Ang C.S."/>
            <person name="Fernando D.D."/>
            <person name="Lu H.C."/>
            <person name="Taylor S."/>
            <person name="Reynolds S.L."/>
            <person name="Mofiz E."/>
            <person name="Najaraj S.H."/>
            <person name="Gowda H."/>
            <person name="Madugundu A."/>
            <person name="Renuse S."/>
            <person name="Holt D."/>
            <person name="Pandey A."/>
            <person name="Papenfuss A.T."/>
            <person name="Fischer K."/>
        </authorList>
    </citation>
    <scope>NUCLEOTIDE SEQUENCE [LARGE SCALE GENOMIC DNA]</scope>
</reference>
<protein>
    <submittedName>
        <fullName evidence="7">Minor histocompatibility protein HA-1</fullName>
    </submittedName>
</protein>
<dbReference type="SMART" id="SM00324">
    <property type="entry name" value="RhoGAP"/>
    <property type="match status" value="1"/>
</dbReference>
<proteinExistence type="predicted"/>
<sequence length="506" mass="58524">MSQSNRLCVTFEMDYDPIGLANHYQHQQKLKFASLNENVNREASIRRHSSDMKNSPKINPICNISRANSDLLLHSISKRNEKIDTENFFETKRINNTLKRLASYINVRPRYKYKEHDYKIAKMLNIRLEKCRVCSETIYFNCLECLQCKLTGHKKCLQRIYVKCPNKLMPPRLKVFGLEISNENQISEVLSCCIMEIEKRPIHQLKGIYKQDGTASIIENLCLSFEFGSHLIDLCQISPHNLAGVVKQYLAQISTPIFSPSLQNELITIGREWPVRKVPYTQTGITILIFELRRLIGCLTTTNRNNLAYLFYHFKRIVDRENITEMSANALGVVFAPIIFQKESHENVEAITGLARIDSEINSSGENDINRIILEDNDQNNLIQSKNDSSDTKIETNFVANGEDHRADCSPGIIDDVVRRKFFNPNPLQTFSMQTVNNQFIENFHHHHHCSNHQSYNVFKNSKIKHSSTTNNNNNRGVKILLDVTVKIRIIELMIIYVNDLFSDWI</sequence>
<dbReference type="Pfam" id="PF00620">
    <property type="entry name" value="RhoGAP"/>
    <property type="match status" value="1"/>
</dbReference>
<dbReference type="SUPFAM" id="SSF48350">
    <property type="entry name" value="GTPase activation domain, GAP"/>
    <property type="match status" value="1"/>
</dbReference>
<dbReference type="InterPro" id="IPR002219">
    <property type="entry name" value="PKC_DAG/PE"/>
</dbReference>
<dbReference type="EMBL" id="WVUK01000054">
    <property type="protein sequence ID" value="KAF7493952.1"/>
    <property type="molecule type" value="Genomic_DNA"/>
</dbReference>
<dbReference type="PANTHER" id="PTHR46184:SF5">
    <property type="entry name" value="UNCONVENTIONAL MYOSIN-IXA-LIKE"/>
    <property type="match status" value="1"/>
</dbReference>
<dbReference type="InterPro" id="IPR000198">
    <property type="entry name" value="RhoGAP_dom"/>
</dbReference>
<dbReference type="PANTHER" id="PTHR46184">
    <property type="entry name" value="UNCONVENTIONAL MYOSIN-IXB-LIKE PROTEIN"/>
    <property type="match status" value="1"/>
</dbReference>
<dbReference type="OrthoDB" id="6499418at2759"/>
<reference evidence="7" key="2">
    <citation type="submission" date="2020-01" db="EMBL/GenBank/DDBJ databases">
        <authorList>
            <person name="Korhonen P.K.K."/>
            <person name="Guangxu M.G."/>
            <person name="Wang T.W."/>
            <person name="Stroehlein A.J.S."/>
            <person name="Young N.D."/>
            <person name="Ang C.-S.A."/>
            <person name="Fernando D.W.F."/>
            <person name="Lu H.L."/>
            <person name="Taylor S.T."/>
            <person name="Ehtesham M.E.M."/>
            <person name="Najaraj S.H.N."/>
            <person name="Harsha G.H.G."/>
            <person name="Madugundu A.M."/>
            <person name="Renuse S.R."/>
            <person name="Holt D.H."/>
            <person name="Pandey A.P."/>
            <person name="Papenfuss A.P."/>
            <person name="Gasser R.B.G."/>
            <person name="Fischer K.F."/>
        </authorList>
    </citation>
    <scope>NUCLEOTIDE SEQUENCE</scope>
    <source>
        <strain evidence="7">SSS_KF_BRIS2020</strain>
    </source>
</reference>
<dbReference type="GO" id="GO:0046872">
    <property type="term" value="F:metal ion binding"/>
    <property type="evidence" value="ECO:0007669"/>
    <property type="project" value="UniProtKB-KW"/>
</dbReference>
<keyword evidence="3" id="KW-0479">Metal-binding</keyword>
<evidence type="ECO:0000313" key="7">
    <source>
        <dbReference type="EMBL" id="KAF7493952.1"/>
    </source>
</evidence>
<evidence type="ECO:0000256" key="4">
    <source>
        <dbReference type="ARBA" id="ARBA00022833"/>
    </source>
</evidence>
<name>A0A834RC29_SARSC</name>
<accession>A0A834RC29</accession>
<dbReference type="GO" id="GO:0005096">
    <property type="term" value="F:GTPase activator activity"/>
    <property type="evidence" value="ECO:0007669"/>
    <property type="project" value="InterPro"/>
</dbReference>